<dbReference type="AlphaFoldDB" id="A0A0K9PS26"/>
<dbReference type="InterPro" id="IPR036610">
    <property type="entry name" value="PEBP-like_sf"/>
</dbReference>
<dbReference type="EMBL" id="LFYR01000691">
    <property type="protein sequence ID" value="KMZ71040.1"/>
    <property type="molecule type" value="Genomic_DNA"/>
</dbReference>
<evidence type="ECO:0000313" key="2">
    <source>
        <dbReference type="Proteomes" id="UP000036987"/>
    </source>
</evidence>
<dbReference type="Proteomes" id="UP000036987">
    <property type="component" value="Unassembled WGS sequence"/>
</dbReference>
<evidence type="ECO:0000313" key="1">
    <source>
        <dbReference type="EMBL" id="KMZ71040.1"/>
    </source>
</evidence>
<dbReference type="Pfam" id="PF01161">
    <property type="entry name" value="PBP"/>
    <property type="match status" value="1"/>
</dbReference>
<dbReference type="OrthoDB" id="2506647at2759"/>
<dbReference type="CDD" id="cd00866">
    <property type="entry name" value="PEBP_euk"/>
    <property type="match status" value="1"/>
</dbReference>
<organism evidence="1 2">
    <name type="scientific">Zostera marina</name>
    <name type="common">Eelgrass</name>
    <dbReference type="NCBI Taxonomy" id="29655"/>
    <lineage>
        <taxon>Eukaryota</taxon>
        <taxon>Viridiplantae</taxon>
        <taxon>Streptophyta</taxon>
        <taxon>Embryophyta</taxon>
        <taxon>Tracheophyta</taxon>
        <taxon>Spermatophyta</taxon>
        <taxon>Magnoliopsida</taxon>
        <taxon>Liliopsida</taxon>
        <taxon>Zosteraceae</taxon>
        <taxon>Zostera</taxon>
    </lineage>
</organism>
<dbReference type="Gene3D" id="3.90.280.10">
    <property type="entry name" value="PEBP-like"/>
    <property type="match status" value="1"/>
</dbReference>
<name>A0A0K9PS26_ZOSMR</name>
<proteinExistence type="predicted"/>
<dbReference type="SUPFAM" id="SSF49777">
    <property type="entry name" value="PEBP-like"/>
    <property type="match status" value="1"/>
</dbReference>
<accession>A0A0K9PS26</accession>
<sequence>MSRPGNPMIDHFLSDVVDSFISSIRMTVSYNDKSIICGQELRTPKVLNPPNVQIGGTEFVSSYTLVMVDPDAPTPTNPTLREYLHWMVTDIPESTNINFGNEIIPYESPQPSIGIHRIIFVLFRQPSRQLYRSVTNQTRRNFNTRQFAEMYNLGSPSAVIYFNCQRERGSGGRRFA</sequence>
<reference evidence="2" key="1">
    <citation type="journal article" date="2016" name="Nature">
        <title>The genome of the seagrass Zostera marina reveals angiosperm adaptation to the sea.</title>
        <authorList>
            <person name="Olsen J.L."/>
            <person name="Rouze P."/>
            <person name="Verhelst B."/>
            <person name="Lin Y.-C."/>
            <person name="Bayer T."/>
            <person name="Collen J."/>
            <person name="Dattolo E."/>
            <person name="De Paoli E."/>
            <person name="Dittami S."/>
            <person name="Maumus F."/>
            <person name="Michel G."/>
            <person name="Kersting A."/>
            <person name="Lauritano C."/>
            <person name="Lohaus R."/>
            <person name="Toepel M."/>
            <person name="Tonon T."/>
            <person name="Vanneste K."/>
            <person name="Amirebrahimi M."/>
            <person name="Brakel J."/>
            <person name="Bostroem C."/>
            <person name="Chovatia M."/>
            <person name="Grimwood J."/>
            <person name="Jenkins J.W."/>
            <person name="Jueterbock A."/>
            <person name="Mraz A."/>
            <person name="Stam W.T."/>
            <person name="Tice H."/>
            <person name="Bornberg-Bauer E."/>
            <person name="Green P.J."/>
            <person name="Pearson G.A."/>
            <person name="Procaccini G."/>
            <person name="Duarte C.M."/>
            <person name="Schmutz J."/>
            <person name="Reusch T.B.H."/>
            <person name="Van de Peer Y."/>
        </authorList>
    </citation>
    <scope>NUCLEOTIDE SEQUENCE [LARGE SCALE GENOMIC DNA]</scope>
    <source>
        <strain evidence="2">cv. Finnish</strain>
    </source>
</reference>
<protein>
    <submittedName>
        <fullName evidence="1">Flowering locus T</fullName>
    </submittedName>
</protein>
<dbReference type="OMA" id="EVMCYEA"/>
<dbReference type="STRING" id="29655.A0A0K9PS26"/>
<dbReference type="PANTHER" id="PTHR11362:SF126">
    <property type="entry name" value="FLOWERING LOCUS T"/>
    <property type="match status" value="1"/>
</dbReference>
<comment type="caution">
    <text evidence="1">The sequence shown here is derived from an EMBL/GenBank/DDBJ whole genome shotgun (WGS) entry which is preliminary data.</text>
</comment>
<dbReference type="InterPro" id="IPR008914">
    <property type="entry name" value="PEBP"/>
</dbReference>
<dbReference type="InterPro" id="IPR035810">
    <property type="entry name" value="PEBP_euk"/>
</dbReference>
<gene>
    <name evidence="1" type="ORF">ZOSMA_189G00010</name>
</gene>
<dbReference type="PANTHER" id="PTHR11362">
    <property type="entry name" value="PHOSPHATIDYLETHANOLAMINE-BINDING PROTEIN"/>
    <property type="match status" value="1"/>
</dbReference>
<keyword evidence="2" id="KW-1185">Reference proteome</keyword>